<dbReference type="Pfam" id="PF05199">
    <property type="entry name" value="GMC_oxred_C"/>
    <property type="match status" value="1"/>
</dbReference>
<dbReference type="AlphaFoldDB" id="A0A5N7B6I3"/>
<protein>
    <submittedName>
        <fullName evidence="3">GMC oxidoreductase-domain-containing protein</fullName>
    </submittedName>
</protein>
<dbReference type="GO" id="GO:0050660">
    <property type="term" value="F:flavin adenine dinucleotide binding"/>
    <property type="evidence" value="ECO:0007669"/>
    <property type="project" value="InterPro"/>
</dbReference>
<dbReference type="Proteomes" id="UP000326198">
    <property type="component" value="Unassembled WGS sequence"/>
</dbReference>
<dbReference type="Gene3D" id="3.30.560.10">
    <property type="entry name" value="Glucose Oxidase, domain 3"/>
    <property type="match status" value="1"/>
</dbReference>
<proteinExistence type="inferred from homology"/>
<dbReference type="InterPro" id="IPR036188">
    <property type="entry name" value="FAD/NAD-bd_sf"/>
</dbReference>
<evidence type="ECO:0000313" key="3">
    <source>
        <dbReference type="EMBL" id="KAE8376830.1"/>
    </source>
</evidence>
<feature type="domain" description="Glucose-methanol-choline oxidoreductase C-terminal" evidence="2">
    <location>
        <begin position="20"/>
        <end position="97"/>
    </location>
</feature>
<sequence length="110" mass="12257">MEYSRKIFDNLVPLDGSFEEVWPGPNVTTEAQLKEFIKREAWGHHACCTNPIGPDTDENSVLDSRFRVRGVDGLRVVDASVFPKIPGYYIALPIYMVSEKAADVIISNAA</sequence>
<accession>A0A5N7B6I3</accession>
<dbReference type="GO" id="GO:0016614">
    <property type="term" value="F:oxidoreductase activity, acting on CH-OH group of donors"/>
    <property type="evidence" value="ECO:0007669"/>
    <property type="project" value="InterPro"/>
</dbReference>
<name>A0A5N7B6I3_9EURO</name>
<evidence type="ECO:0000256" key="1">
    <source>
        <dbReference type="ARBA" id="ARBA00010790"/>
    </source>
</evidence>
<evidence type="ECO:0000259" key="2">
    <source>
        <dbReference type="Pfam" id="PF05199"/>
    </source>
</evidence>
<dbReference type="InterPro" id="IPR007867">
    <property type="entry name" value="GMC_OxRtase_C"/>
</dbReference>
<dbReference type="PANTHER" id="PTHR11552:SF213">
    <property type="entry name" value="DEHYDROGENASE, PUTATIVE-RELATED"/>
    <property type="match status" value="1"/>
</dbReference>
<dbReference type="EMBL" id="ML736233">
    <property type="protein sequence ID" value="KAE8376830.1"/>
    <property type="molecule type" value="Genomic_DNA"/>
</dbReference>
<dbReference type="PANTHER" id="PTHR11552">
    <property type="entry name" value="GLUCOSE-METHANOL-CHOLINE GMC OXIDOREDUCTASE"/>
    <property type="match status" value="1"/>
</dbReference>
<dbReference type="OrthoDB" id="269227at2759"/>
<dbReference type="InterPro" id="IPR012132">
    <property type="entry name" value="GMC_OxRdtase"/>
</dbReference>
<evidence type="ECO:0000313" key="4">
    <source>
        <dbReference type="Proteomes" id="UP000326198"/>
    </source>
</evidence>
<gene>
    <name evidence="3" type="ORF">BDV26DRAFT_264810</name>
</gene>
<reference evidence="3 4" key="1">
    <citation type="submission" date="2019-04" db="EMBL/GenBank/DDBJ databases">
        <title>Friends and foes A comparative genomics studyof 23 Aspergillus species from section Flavi.</title>
        <authorList>
            <consortium name="DOE Joint Genome Institute"/>
            <person name="Kjaerbolling I."/>
            <person name="Vesth T."/>
            <person name="Frisvad J.C."/>
            <person name="Nybo J.L."/>
            <person name="Theobald S."/>
            <person name="Kildgaard S."/>
            <person name="Isbrandt T."/>
            <person name="Kuo A."/>
            <person name="Sato A."/>
            <person name="Lyhne E.K."/>
            <person name="Kogle M.E."/>
            <person name="Wiebenga A."/>
            <person name="Kun R.S."/>
            <person name="Lubbers R.J."/>
            <person name="Makela M.R."/>
            <person name="Barry K."/>
            <person name="Chovatia M."/>
            <person name="Clum A."/>
            <person name="Daum C."/>
            <person name="Haridas S."/>
            <person name="He G."/>
            <person name="LaButti K."/>
            <person name="Lipzen A."/>
            <person name="Mondo S."/>
            <person name="Riley R."/>
            <person name="Salamov A."/>
            <person name="Simmons B.A."/>
            <person name="Magnuson J.K."/>
            <person name="Henrissat B."/>
            <person name="Mortensen U.H."/>
            <person name="Larsen T.O."/>
            <person name="Devries R.P."/>
            <person name="Grigoriev I.V."/>
            <person name="Machida M."/>
            <person name="Baker S.E."/>
            <person name="Andersen M.R."/>
        </authorList>
    </citation>
    <scope>NUCLEOTIDE SEQUENCE [LARGE SCALE GENOMIC DNA]</scope>
    <source>
        <strain evidence="3 4">IBT 29228</strain>
    </source>
</reference>
<dbReference type="Gene3D" id="3.50.50.60">
    <property type="entry name" value="FAD/NAD(P)-binding domain"/>
    <property type="match status" value="1"/>
</dbReference>
<organism evidence="3 4">
    <name type="scientific">Aspergillus bertholletiae</name>
    <dbReference type="NCBI Taxonomy" id="1226010"/>
    <lineage>
        <taxon>Eukaryota</taxon>
        <taxon>Fungi</taxon>
        <taxon>Dikarya</taxon>
        <taxon>Ascomycota</taxon>
        <taxon>Pezizomycotina</taxon>
        <taxon>Eurotiomycetes</taxon>
        <taxon>Eurotiomycetidae</taxon>
        <taxon>Eurotiales</taxon>
        <taxon>Aspergillaceae</taxon>
        <taxon>Aspergillus</taxon>
        <taxon>Aspergillus subgen. Circumdati</taxon>
    </lineage>
</organism>
<dbReference type="SUPFAM" id="SSF51905">
    <property type="entry name" value="FAD/NAD(P)-binding domain"/>
    <property type="match status" value="1"/>
</dbReference>
<comment type="similarity">
    <text evidence="1">Belongs to the GMC oxidoreductase family.</text>
</comment>
<keyword evidence="4" id="KW-1185">Reference proteome</keyword>